<reference evidence="7" key="1">
    <citation type="journal article" date="2011" name="J. Bacteriol.">
        <title>Genome sequences of eight morphologically diverse alphaproteobacteria.</title>
        <authorList>
            <consortium name="US DOE Joint Genome Institute"/>
            <person name="Brown P.J."/>
            <person name="Kysela D.T."/>
            <person name="Buechlein A."/>
            <person name="Hemmerich C."/>
            <person name="Brun Y.V."/>
        </authorList>
    </citation>
    <scope>NUCLEOTIDE SEQUENCE [LARGE SCALE GENOMIC DNA]</scope>
    <source>
        <strain evidence="7">ATCC 49814 / DSM 5838 / IFAM 1418</strain>
    </source>
</reference>
<dbReference type="STRING" id="582402.Hbal_1777"/>
<dbReference type="HOGENOM" id="CLU_039613_2_2_5"/>
<evidence type="ECO:0000313" key="7">
    <source>
        <dbReference type="Proteomes" id="UP000002745"/>
    </source>
</evidence>
<dbReference type="Gene3D" id="3.40.190.290">
    <property type="match status" value="1"/>
</dbReference>
<dbReference type="GO" id="GO:0006351">
    <property type="term" value="P:DNA-templated transcription"/>
    <property type="evidence" value="ECO:0007669"/>
    <property type="project" value="TreeGrafter"/>
</dbReference>
<keyword evidence="3" id="KW-0238">DNA-binding</keyword>
<organism evidence="6 7">
    <name type="scientific">Hirschia baltica (strain ATCC 49814 / DSM 5838 / IFAM 1418)</name>
    <dbReference type="NCBI Taxonomy" id="582402"/>
    <lineage>
        <taxon>Bacteria</taxon>
        <taxon>Pseudomonadati</taxon>
        <taxon>Pseudomonadota</taxon>
        <taxon>Alphaproteobacteria</taxon>
        <taxon>Hyphomonadales</taxon>
        <taxon>Hyphomonadaceae</taxon>
        <taxon>Hirschia</taxon>
    </lineage>
</organism>
<dbReference type="KEGG" id="hba:Hbal_1777"/>
<gene>
    <name evidence="6" type="ordered locus">Hbal_1777</name>
</gene>
<evidence type="ECO:0000256" key="1">
    <source>
        <dbReference type="ARBA" id="ARBA00009437"/>
    </source>
</evidence>
<dbReference type="SUPFAM" id="SSF46785">
    <property type="entry name" value="Winged helix' DNA-binding domain"/>
    <property type="match status" value="1"/>
</dbReference>
<dbReference type="PROSITE" id="PS50931">
    <property type="entry name" value="HTH_LYSR"/>
    <property type="match status" value="1"/>
</dbReference>
<protein>
    <submittedName>
        <fullName evidence="6">Transcriptional regulator, LysR family</fullName>
    </submittedName>
</protein>
<comment type="similarity">
    <text evidence="1">Belongs to the LysR transcriptional regulatory family.</text>
</comment>
<keyword evidence="2" id="KW-0805">Transcription regulation</keyword>
<dbReference type="OrthoDB" id="9787460at2"/>
<dbReference type="Gene3D" id="1.10.10.10">
    <property type="entry name" value="Winged helix-like DNA-binding domain superfamily/Winged helix DNA-binding domain"/>
    <property type="match status" value="1"/>
</dbReference>
<dbReference type="PANTHER" id="PTHR30537">
    <property type="entry name" value="HTH-TYPE TRANSCRIPTIONAL REGULATOR"/>
    <property type="match status" value="1"/>
</dbReference>
<evidence type="ECO:0000256" key="4">
    <source>
        <dbReference type="ARBA" id="ARBA00023163"/>
    </source>
</evidence>
<feature type="domain" description="HTH lysR-type" evidence="5">
    <location>
        <begin position="1"/>
        <end position="58"/>
    </location>
</feature>
<keyword evidence="4" id="KW-0804">Transcription</keyword>
<evidence type="ECO:0000259" key="5">
    <source>
        <dbReference type="PROSITE" id="PS50931"/>
    </source>
</evidence>
<dbReference type="InterPro" id="IPR005119">
    <property type="entry name" value="LysR_subst-bd"/>
</dbReference>
<evidence type="ECO:0000256" key="2">
    <source>
        <dbReference type="ARBA" id="ARBA00023015"/>
    </source>
</evidence>
<proteinExistence type="inferred from homology"/>
<dbReference type="eggNOG" id="COG0583">
    <property type="taxonomic scope" value="Bacteria"/>
</dbReference>
<dbReference type="Proteomes" id="UP000002745">
    <property type="component" value="Chromosome"/>
</dbReference>
<dbReference type="AlphaFoldDB" id="C6XK20"/>
<dbReference type="PANTHER" id="PTHR30537:SF3">
    <property type="entry name" value="TRANSCRIPTIONAL REGULATORY PROTEIN"/>
    <property type="match status" value="1"/>
</dbReference>
<dbReference type="SUPFAM" id="SSF53850">
    <property type="entry name" value="Periplasmic binding protein-like II"/>
    <property type="match status" value="1"/>
</dbReference>
<dbReference type="Pfam" id="PF03466">
    <property type="entry name" value="LysR_substrate"/>
    <property type="match status" value="1"/>
</dbReference>
<dbReference type="RefSeq" id="WP_015827615.1">
    <property type="nucleotide sequence ID" value="NC_012982.1"/>
</dbReference>
<keyword evidence="7" id="KW-1185">Reference proteome</keyword>
<dbReference type="Pfam" id="PF00126">
    <property type="entry name" value="HTH_1"/>
    <property type="match status" value="1"/>
</dbReference>
<dbReference type="EMBL" id="CP001678">
    <property type="protein sequence ID" value="ACT59465.1"/>
    <property type="molecule type" value="Genomic_DNA"/>
</dbReference>
<dbReference type="InterPro" id="IPR058163">
    <property type="entry name" value="LysR-type_TF_proteobact-type"/>
</dbReference>
<sequence>MNWDDLKLLLLVSRYPILTEASQKLGQDATTISRRLKKLETEIGLTLFERTRRGHILTPEALEIAAQAEAMEQSILSIATYAQTEQQIAGHVRLATTEGLGTYFIAPEIANFTQLHPNIALDLIAIPGYANISKREADLAIVLTRPQKGRLKVRKLTDYQLALYSTQKYLDEFSNIKSKSDLSGHTLIGYMDELLYSDELNYYQEIFPDLKPSLCSPSIVAQLQMTRSGAGISILPRFMAEKHPDLVRILPNEINITRSFWLTTHQDAHSLARIQAVSEFLVKLVTEKHSILSS</sequence>
<evidence type="ECO:0000313" key="6">
    <source>
        <dbReference type="EMBL" id="ACT59465.1"/>
    </source>
</evidence>
<dbReference type="GO" id="GO:0003700">
    <property type="term" value="F:DNA-binding transcription factor activity"/>
    <property type="evidence" value="ECO:0007669"/>
    <property type="project" value="InterPro"/>
</dbReference>
<name>C6XK20_HIRBI</name>
<dbReference type="InterPro" id="IPR000847">
    <property type="entry name" value="LysR_HTH_N"/>
</dbReference>
<dbReference type="InterPro" id="IPR036388">
    <property type="entry name" value="WH-like_DNA-bd_sf"/>
</dbReference>
<evidence type="ECO:0000256" key="3">
    <source>
        <dbReference type="ARBA" id="ARBA00023125"/>
    </source>
</evidence>
<dbReference type="GO" id="GO:0043565">
    <property type="term" value="F:sequence-specific DNA binding"/>
    <property type="evidence" value="ECO:0007669"/>
    <property type="project" value="TreeGrafter"/>
</dbReference>
<dbReference type="InterPro" id="IPR036390">
    <property type="entry name" value="WH_DNA-bd_sf"/>
</dbReference>
<accession>C6XK20</accession>